<name>A0A8S1ESD1_9PELO</name>
<sequence>MAEGIYERNRIHNRILLFEPFELLVDSDIFQRTRKLKQTGLVNLVYPECEHSRFAHSLGAFDIACQITEQLKGHGNPHNITSADRVCVSAAALLKNIGHLPYSQLLDNKFQNGEYNLLKYVEMSTRIVDHLFFENIKIRKGFEPYLGTDETTYRTNIIFIKELIVSKEMLNIHLLDDSHDLKTKEEINRSCWPMKGRPIEKSFLYDIVSNVQNGNDVDKMDYLLRDSAAANIPINLNISGLKRIIENTKVVIDPESGILRIGYALKCVADVSAIADSARELQSKVYQHKTVLGINVLFFDALTKAAQHLEYKGSDRKYKLHEVTDDIEAFSKVTDNIEDEVLIALENFSKNGLDFEL</sequence>
<comment type="caution">
    <text evidence="1">The sequence shown here is derived from an EMBL/GenBank/DDBJ whole genome shotgun (WGS) entry which is preliminary data.</text>
</comment>
<dbReference type="GO" id="GO:0005634">
    <property type="term" value="C:nucleus"/>
    <property type="evidence" value="ECO:0007669"/>
    <property type="project" value="TreeGrafter"/>
</dbReference>
<protein>
    <recommendedName>
        <fullName evidence="3">HD/PDEase domain-containing protein</fullName>
    </recommendedName>
</protein>
<gene>
    <name evidence="1" type="ORF">CBOVIS_LOCUS6669</name>
</gene>
<proteinExistence type="predicted"/>
<dbReference type="OrthoDB" id="9991235at2759"/>
<dbReference type="InterPro" id="IPR050135">
    <property type="entry name" value="dGTPase-like"/>
</dbReference>
<evidence type="ECO:0000313" key="2">
    <source>
        <dbReference type="Proteomes" id="UP000494206"/>
    </source>
</evidence>
<evidence type="ECO:0000313" key="1">
    <source>
        <dbReference type="EMBL" id="CAB3404311.1"/>
    </source>
</evidence>
<dbReference type="PANTHER" id="PTHR11373:SF4">
    <property type="entry name" value="DEOXYNUCLEOSIDE TRIPHOSPHATE TRIPHOSPHOHYDROLASE SAMHD1"/>
    <property type="match status" value="1"/>
</dbReference>
<dbReference type="EMBL" id="CADEPM010000004">
    <property type="protein sequence ID" value="CAB3404311.1"/>
    <property type="molecule type" value="Genomic_DNA"/>
</dbReference>
<accession>A0A8S1ESD1</accession>
<keyword evidence="2" id="KW-1185">Reference proteome</keyword>
<dbReference type="GO" id="GO:0006203">
    <property type="term" value="P:dGTP catabolic process"/>
    <property type="evidence" value="ECO:0007669"/>
    <property type="project" value="TreeGrafter"/>
</dbReference>
<dbReference type="GO" id="GO:0008832">
    <property type="term" value="F:dGTPase activity"/>
    <property type="evidence" value="ECO:0007669"/>
    <property type="project" value="TreeGrafter"/>
</dbReference>
<evidence type="ECO:0008006" key="3">
    <source>
        <dbReference type="Google" id="ProtNLM"/>
    </source>
</evidence>
<dbReference type="Proteomes" id="UP000494206">
    <property type="component" value="Unassembled WGS sequence"/>
</dbReference>
<dbReference type="AlphaFoldDB" id="A0A8S1ESD1"/>
<dbReference type="SUPFAM" id="SSF109604">
    <property type="entry name" value="HD-domain/PDEase-like"/>
    <property type="match status" value="1"/>
</dbReference>
<organism evidence="1 2">
    <name type="scientific">Caenorhabditis bovis</name>
    <dbReference type="NCBI Taxonomy" id="2654633"/>
    <lineage>
        <taxon>Eukaryota</taxon>
        <taxon>Metazoa</taxon>
        <taxon>Ecdysozoa</taxon>
        <taxon>Nematoda</taxon>
        <taxon>Chromadorea</taxon>
        <taxon>Rhabditida</taxon>
        <taxon>Rhabditina</taxon>
        <taxon>Rhabditomorpha</taxon>
        <taxon>Rhabditoidea</taxon>
        <taxon>Rhabditidae</taxon>
        <taxon>Peloderinae</taxon>
        <taxon>Caenorhabditis</taxon>
    </lineage>
</organism>
<dbReference type="Gene3D" id="1.10.3210.10">
    <property type="entry name" value="Hypothetical protein af1432"/>
    <property type="match status" value="1"/>
</dbReference>
<dbReference type="PANTHER" id="PTHR11373">
    <property type="entry name" value="DEOXYNUCLEOSIDE TRIPHOSPHATE TRIPHOSPHOHYDROLASE"/>
    <property type="match status" value="1"/>
</dbReference>
<reference evidence="1 2" key="1">
    <citation type="submission" date="2020-04" db="EMBL/GenBank/DDBJ databases">
        <authorList>
            <person name="Laetsch R D."/>
            <person name="Stevens L."/>
            <person name="Kumar S."/>
            <person name="Blaxter L. M."/>
        </authorList>
    </citation>
    <scope>NUCLEOTIDE SEQUENCE [LARGE SCALE GENOMIC DNA]</scope>
</reference>